<dbReference type="NCBIfam" id="TIGR01730">
    <property type="entry name" value="RND_mfp"/>
    <property type="match status" value="1"/>
</dbReference>
<comment type="similarity">
    <text evidence="1">Belongs to the membrane fusion protein (MFP) (TC 8.A.1) family.</text>
</comment>
<feature type="domain" description="Multidrug resistance protein MdtA-like barrel-sandwich hybrid" evidence="3">
    <location>
        <begin position="67"/>
        <end position="204"/>
    </location>
</feature>
<gene>
    <name evidence="5" type="ordered locus">Sdel_1726</name>
</gene>
<dbReference type="RefSeq" id="WP_012857491.1">
    <property type="nucleotide sequence ID" value="NC_013512.1"/>
</dbReference>
<dbReference type="Gene3D" id="2.40.50.100">
    <property type="match status" value="1"/>
</dbReference>
<dbReference type="OrthoDB" id="9784484at2"/>
<dbReference type="PANTHER" id="PTHR30469">
    <property type="entry name" value="MULTIDRUG RESISTANCE PROTEIN MDTA"/>
    <property type="match status" value="1"/>
</dbReference>
<dbReference type="GO" id="GO:1990281">
    <property type="term" value="C:efflux pump complex"/>
    <property type="evidence" value="ECO:0007669"/>
    <property type="project" value="TreeGrafter"/>
</dbReference>
<dbReference type="Pfam" id="PF25954">
    <property type="entry name" value="Beta-barrel_RND_2"/>
    <property type="match status" value="1"/>
</dbReference>
<organism evidence="5 6">
    <name type="scientific">Sulfurospirillum deleyianum (strain ATCC 51133 / DSM 6946 / 5175)</name>
    <dbReference type="NCBI Taxonomy" id="525898"/>
    <lineage>
        <taxon>Bacteria</taxon>
        <taxon>Pseudomonadati</taxon>
        <taxon>Campylobacterota</taxon>
        <taxon>Epsilonproteobacteria</taxon>
        <taxon>Campylobacterales</taxon>
        <taxon>Sulfurospirillaceae</taxon>
        <taxon>Sulfurospirillum</taxon>
    </lineage>
</organism>
<evidence type="ECO:0000256" key="1">
    <source>
        <dbReference type="ARBA" id="ARBA00009477"/>
    </source>
</evidence>
<accession>D1B3S1</accession>
<dbReference type="STRING" id="525898.Sdel_1726"/>
<keyword evidence="2" id="KW-0472">Membrane</keyword>
<keyword evidence="6" id="KW-1185">Reference proteome</keyword>
<keyword evidence="2" id="KW-1133">Transmembrane helix</keyword>
<proteinExistence type="inferred from homology"/>
<dbReference type="KEGG" id="sdl:Sdel_1726"/>
<dbReference type="InterPro" id="IPR058625">
    <property type="entry name" value="MdtA-like_BSH"/>
</dbReference>
<evidence type="ECO:0000313" key="6">
    <source>
        <dbReference type="Proteomes" id="UP000002222"/>
    </source>
</evidence>
<dbReference type="Gene3D" id="1.10.287.470">
    <property type="entry name" value="Helix hairpin bin"/>
    <property type="match status" value="1"/>
</dbReference>
<dbReference type="SUPFAM" id="SSF111369">
    <property type="entry name" value="HlyD-like secretion proteins"/>
    <property type="match status" value="1"/>
</dbReference>
<dbReference type="AlphaFoldDB" id="D1B3S1"/>
<protein>
    <submittedName>
        <fullName evidence="5">Efflux transporter, RND family, MFP subunit</fullName>
    </submittedName>
</protein>
<dbReference type="Proteomes" id="UP000002222">
    <property type="component" value="Chromosome"/>
</dbReference>
<dbReference type="InterPro" id="IPR058792">
    <property type="entry name" value="Beta-barrel_RND_2"/>
</dbReference>
<dbReference type="HOGENOM" id="CLU_018816_14_1_7"/>
<dbReference type="PANTHER" id="PTHR30469:SF33">
    <property type="entry name" value="SLR1207 PROTEIN"/>
    <property type="match status" value="1"/>
</dbReference>
<evidence type="ECO:0000259" key="3">
    <source>
        <dbReference type="Pfam" id="PF25917"/>
    </source>
</evidence>
<sequence>MTFLQKILFNKITLVIVLIGLGIGGYKAWKAYTKPPLEANYKFYTLEKGDVTQSVSANGTLNPLVLVTVGTQVSGKVIKLYVDFNDRVEKGQILAELDPALLDAQAAQSAANVKSAEASLELAIANEKRSRELLAKEYISKQEFDTTVQALKAARAALDLARAQAQKDKTNQGYTIIRSPVSGVVVDRQIDVGQTVAASLQAPVLFKIAQDLRQMQIDSNFAEADIGRIKVGQAVTFAVDAFPNLSFSGVVRQVRLNATTVSNVVTYDVVVKVENPDEILIPGMTAYVNVIIAEKKNVLMVPNAALRYRPTSLQGNATSMGMKVKNEKKEGGFGIVYVLENGVPKPVKVRVGITDNRMSEIESDTLKEGDMIISEELKANGAQGSKSSHPPMRPF</sequence>
<feature type="domain" description="CusB-like beta-barrel" evidence="4">
    <location>
        <begin position="220"/>
        <end position="290"/>
    </location>
</feature>
<evidence type="ECO:0000256" key="2">
    <source>
        <dbReference type="SAM" id="Phobius"/>
    </source>
</evidence>
<dbReference type="GO" id="GO:0015562">
    <property type="term" value="F:efflux transmembrane transporter activity"/>
    <property type="evidence" value="ECO:0007669"/>
    <property type="project" value="TreeGrafter"/>
</dbReference>
<evidence type="ECO:0000259" key="4">
    <source>
        <dbReference type="Pfam" id="PF25954"/>
    </source>
</evidence>
<dbReference type="Pfam" id="PF25917">
    <property type="entry name" value="BSH_RND"/>
    <property type="match status" value="1"/>
</dbReference>
<dbReference type="eggNOG" id="COG0845">
    <property type="taxonomic scope" value="Bacteria"/>
</dbReference>
<dbReference type="EMBL" id="CP001816">
    <property type="protein sequence ID" value="ACZ12741.1"/>
    <property type="molecule type" value="Genomic_DNA"/>
</dbReference>
<reference evidence="5 6" key="2">
    <citation type="journal article" date="2010" name="Stand. Genomic Sci.">
        <title>Complete genome sequence of Sulfurospirillum deleyianum type strain (5175).</title>
        <authorList>
            <person name="Sikorski J."/>
            <person name="Lapidus A."/>
            <person name="Copeland A."/>
            <person name="Glavina Del Rio T."/>
            <person name="Nolan M."/>
            <person name="Lucas S."/>
            <person name="Chen F."/>
            <person name="Tice H."/>
            <person name="Cheng J.F."/>
            <person name="Saunders E."/>
            <person name="Bruce D."/>
            <person name="Goodwin L."/>
            <person name="Pitluck S."/>
            <person name="Ovchinnikova G."/>
            <person name="Pati A."/>
            <person name="Ivanova N."/>
            <person name="Mavromatis K."/>
            <person name="Chen A."/>
            <person name="Palaniappan K."/>
            <person name="Chain P."/>
            <person name="Land M."/>
            <person name="Hauser L."/>
            <person name="Chang Y.J."/>
            <person name="Jeffries C.D."/>
            <person name="Brettin T."/>
            <person name="Detter J.C."/>
            <person name="Han C."/>
            <person name="Rohde M."/>
            <person name="Lang E."/>
            <person name="Spring S."/>
            <person name="Goker M."/>
            <person name="Bristow J."/>
            <person name="Eisen J.A."/>
            <person name="Markowitz V."/>
            <person name="Hugenholtz P."/>
            <person name="Kyrpides N.C."/>
            <person name="Klenk H.P."/>
        </authorList>
    </citation>
    <scope>NUCLEOTIDE SEQUENCE [LARGE SCALE GENOMIC DNA]</scope>
    <source>
        <strain evidence="6">ATCC 51133 / DSM 6946 / 5175</strain>
    </source>
</reference>
<reference evidence="6" key="1">
    <citation type="submission" date="2009-11" db="EMBL/GenBank/DDBJ databases">
        <title>The complete genome of Sulfurospirillum deleyianum DSM 6946.</title>
        <authorList>
            <consortium name="US DOE Joint Genome Institute (JGI-PGF)"/>
            <person name="Lucas S."/>
            <person name="Copeland A."/>
            <person name="Lapidus A."/>
            <person name="Glavina del Rio T."/>
            <person name="Dalin E."/>
            <person name="Tice H."/>
            <person name="Bruce D."/>
            <person name="Goodwin L."/>
            <person name="Pitluck S."/>
            <person name="Kyrpides N."/>
            <person name="Mavromatis K."/>
            <person name="Ivanova N."/>
            <person name="Ovchinnikova G."/>
            <person name="Munk A.C."/>
            <person name="Lu M."/>
            <person name="Brettin T."/>
            <person name="Detter J.C."/>
            <person name="Han C."/>
            <person name="Tapia R."/>
            <person name="Larimer F."/>
            <person name="Land M."/>
            <person name="Hauser L."/>
            <person name="Markowitz V."/>
            <person name="Cheng J.F."/>
            <person name="Hugenholtz P."/>
            <person name="Woyke T."/>
            <person name="Wu D."/>
            <person name="Aumann P."/>
            <person name="Schneider S."/>
            <person name="Lang E."/>
            <person name="Spring S."/>
            <person name="Klenk H.P."/>
            <person name="Eisen J.A."/>
        </authorList>
    </citation>
    <scope>NUCLEOTIDE SEQUENCE [LARGE SCALE GENOMIC DNA]</scope>
    <source>
        <strain evidence="6">ATCC 51133 / DSM 6946 / 5175</strain>
    </source>
</reference>
<evidence type="ECO:0000313" key="5">
    <source>
        <dbReference type="EMBL" id="ACZ12741.1"/>
    </source>
</evidence>
<feature type="transmembrane region" description="Helical" evidence="2">
    <location>
        <begin position="12"/>
        <end position="29"/>
    </location>
</feature>
<name>D1B3S1_SULD5</name>
<keyword evidence="2" id="KW-0812">Transmembrane</keyword>
<dbReference type="InterPro" id="IPR006143">
    <property type="entry name" value="RND_pump_MFP"/>
</dbReference>
<dbReference type="Gene3D" id="2.40.30.170">
    <property type="match status" value="1"/>
</dbReference>